<sequence length="186" mass="21365">MTVYSRFAELKRYWHIEIIGGLEKPFSWSRLRQKCKRSNRYAYLFWFRLAYVLHQSKSQFWRRRAKLFNERLSRRYNVEIMLGATIGEGLWIAHPTGIVISGYAVIGKHFKIWQNCTIGIKNESEEKRIVIGDNVKFFAHSCLIGDNIVIGDDVVIGAASFVNKDIPSGCTYITQKQAVVGARASG</sequence>
<gene>
    <name evidence="3" type="ORF">IQ22_02070</name>
</gene>
<dbReference type="OrthoDB" id="7058950at2"/>
<dbReference type="EMBL" id="VLKY01000006">
    <property type="protein sequence ID" value="TWI54208.1"/>
    <property type="molecule type" value="Genomic_DNA"/>
</dbReference>
<dbReference type="AlphaFoldDB" id="A0A562QBU0"/>
<accession>A0A562QBU0</accession>
<dbReference type="Proteomes" id="UP000316905">
    <property type="component" value="Unassembled WGS sequence"/>
</dbReference>
<reference evidence="3 4" key="1">
    <citation type="journal article" date="2015" name="Stand. Genomic Sci.">
        <title>Genomic Encyclopedia of Bacterial and Archaeal Type Strains, Phase III: the genomes of soil and plant-associated and newly described type strains.</title>
        <authorList>
            <person name="Whitman W.B."/>
            <person name="Woyke T."/>
            <person name="Klenk H.P."/>
            <person name="Zhou Y."/>
            <person name="Lilburn T.G."/>
            <person name="Beck B.J."/>
            <person name="De Vos P."/>
            <person name="Vandamme P."/>
            <person name="Eisen J.A."/>
            <person name="Garrity G."/>
            <person name="Hugenholtz P."/>
            <person name="Kyrpides N.C."/>
        </authorList>
    </citation>
    <scope>NUCLEOTIDE SEQUENCE [LARGE SCALE GENOMIC DNA]</scope>
    <source>
        <strain evidence="3 4">CGMCC 1.6858</strain>
    </source>
</reference>
<dbReference type="GO" id="GO:0016746">
    <property type="term" value="F:acyltransferase activity"/>
    <property type="evidence" value="ECO:0007669"/>
    <property type="project" value="UniProtKB-KW"/>
</dbReference>
<protein>
    <submittedName>
        <fullName evidence="3">Transferase family hexapeptide repeat protein</fullName>
    </submittedName>
</protein>
<dbReference type="PANTHER" id="PTHR42811">
    <property type="entry name" value="SERINE ACETYLTRANSFERASE"/>
    <property type="match status" value="1"/>
</dbReference>
<keyword evidence="4" id="KW-1185">Reference proteome</keyword>
<evidence type="ECO:0000256" key="2">
    <source>
        <dbReference type="ARBA" id="ARBA00023315"/>
    </source>
</evidence>
<evidence type="ECO:0000256" key="1">
    <source>
        <dbReference type="ARBA" id="ARBA00022679"/>
    </source>
</evidence>
<evidence type="ECO:0000313" key="4">
    <source>
        <dbReference type="Proteomes" id="UP000316905"/>
    </source>
</evidence>
<comment type="caution">
    <text evidence="3">The sequence shown here is derived from an EMBL/GenBank/DDBJ whole genome shotgun (WGS) entry which is preliminary data.</text>
</comment>
<dbReference type="SUPFAM" id="SSF51161">
    <property type="entry name" value="Trimeric LpxA-like enzymes"/>
    <property type="match status" value="1"/>
</dbReference>
<dbReference type="InterPro" id="IPR011004">
    <property type="entry name" value="Trimer_LpxA-like_sf"/>
</dbReference>
<keyword evidence="1 3" id="KW-0808">Transferase</keyword>
<keyword evidence="2" id="KW-0012">Acyltransferase</keyword>
<name>A0A562QBU0_9PSED</name>
<dbReference type="CDD" id="cd03354">
    <property type="entry name" value="LbH_SAT"/>
    <property type="match status" value="1"/>
</dbReference>
<evidence type="ECO:0000313" key="3">
    <source>
        <dbReference type="EMBL" id="TWI54208.1"/>
    </source>
</evidence>
<dbReference type="RefSeq" id="WP_145141334.1">
    <property type="nucleotide sequence ID" value="NZ_VLKY01000006.1"/>
</dbReference>
<proteinExistence type="predicted"/>
<dbReference type="InterPro" id="IPR045304">
    <property type="entry name" value="LbH_SAT"/>
</dbReference>
<organism evidence="3 4">
    <name type="scientific">Pseudomonas duriflava</name>
    <dbReference type="NCBI Taxonomy" id="459528"/>
    <lineage>
        <taxon>Bacteria</taxon>
        <taxon>Pseudomonadati</taxon>
        <taxon>Pseudomonadota</taxon>
        <taxon>Gammaproteobacteria</taxon>
        <taxon>Pseudomonadales</taxon>
        <taxon>Pseudomonadaceae</taxon>
        <taxon>Pseudomonas</taxon>
    </lineage>
</organism>
<dbReference type="Gene3D" id="2.160.10.10">
    <property type="entry name" value="Hexapeptide repeat proteins"/>
    <property type="match status" value="1"/>
</dbReference>